<proteinExistence type="predicted"/>
<dbReference type="NCBIfam" id="TIGR01489">
    <property type="entry name" value="DKMTPPase-SF"/>
    <property type="match status" value="1"/>
</dbReference>
<dbReference type="InterPro" id="IPR023214">
    <property type="entry name" value="HAD_sf"/>
</dbReference>
<comment type="caution">
    <text evidence="2">The sequence shown here is derived from an EMBL/GenBank/DDBJ whole genome shotgun (WGS) entry which is preliminary data.</text>
</comment>
<gene>
    <name evidence="2" type="ORF">BCR37DRAFT_366245</name>
</gene>
<keyword evidence="3" id="KW-1185">Reference proteome</keyword>
<dbReference type="PANTHER" id="PTHR28181:SF2">
    <property type="entry name" value="PHOSPHORIC MONOESTER HYDROLASE"/>
    <property type="match status" value="1"/>
</dbReference>
<dbReference type="InterPro" id="IPR006384">
    <property type="entry name" value="HAD_hydro_PyrdxlP_Pase-like"/>
</dbReference>
<evidence type="ECO:0000313" key="3">
    <source>
        <dbReference type="Proteomes" id="UP000193685"/>
    </source>
</evidence>
<accession>A0A1Y2FM20</accession>
<sequence>MATNTAEKPLGDGTVKYKQPFIVFSDFDGTITLQDSNDYLTDNIGFGQERRVFLNQEVLKDKMSFRDSFAEMLDSVKTPFPECVQLLLDNIKLDPGFATFYNWCLDNDIPVVVLSSGMQPIIRALLTKLIGPKADKIDIISNDVAIKEDGSWDILFLDDPSHFGHDKSLAIRPYAALNPRPKMVYCGDGVSDLSAARETDLLFAKRGRDLVTYCIREKMPYTEFDSFADIHAVVQKLHAGETTLEEIAQQQLAANEK</sequence>
<dbReference type="EMBL" id="MCFI01000006">
    <property type="protein sequence ID" value="ORY84404.1"/>
    <property type="molecule type" value="Genomic_DNA"/>
</dbReference>
<name>A0A1Y2FM20_PROLT</name>
<evidence type="ECO:0000256" key="1">
    <source>
        <dbReference type="ARBA" id="ARBA00022801"/>
    </source>
</evidence>
<dbReference type="Gene3D" id="3.90.1470.20">
    <property type="match status" value="1"/>
</dbReference>
<dbReference type="Gene3D" id="3.40.50.1000">
    <property type="entry name" value="HAD superfamily/HAD-like"/>
    <property type="match status" value="1"/>
</dbReference>
<reference evidence="2 3" key="1">
    <citation type="submission" date="2016-07" db="EMBL/GenBank/DDBJ databases">
        <title>Pervasive Adenine N6-methylation of Active Genes in Fungi.</title>
        <authorList>
            <consortium name="DOE Joint Genome Institute"/>
            <person name="Mondo S.J."/>
            <person name="Dannebaum R.O."/>
            <person name="Kuo R.C."/>
            <person name="Labutti K."/>
            <person name="Haridas S."/>
            <person name="Kuo A."/>
            <person name="Salamov A."/>
            <person name="Ahrendt S.R."/>
            <person name="Lipzen A."/>
            <person name="Sullivan W."/>
            <person name="Andreopoulos W.B."/>
            <person name="Clum A."/>
            <person name="Lindquist E."/>
            <person name="Daum C."/>
            <person name="Ramamoorthy G.K."/>
            <person name="Gryganskyi A."/>
            <person name="Culley D."/>
            <person name="Magnuson J.K."/>
            <person name="James T.Y."/>
            <person name="O'Malley M.A."/>
            <person name="Stajich J.E."/>
            <person name="Spatafora J.W."/>
            <person name="Visel A."/>
            <person name="Grigoriev I.V."/>
        </authorList>
    </citation>
    <scope>NUCLEOTIDE SEQUENCE [LARGE SCALE GENOMIC DNA]</scope>
    <source>
        <strain evidence="2 3">12-1054</strain>
    </source>
</reference>
<dbReference type="AlphaFoldDB" id="A0A1Y2FM20"/>
<protein>
    <submittedName>
        <fullName evidence="2">HAD-like domain-containing protein</fullName>
    </submittedName>
</protein>
<dbReference type="NCBIfam" id="TIGR01488">
    <property type="entry name" value="HAD-SF-IB"/>
    <property type="match status" value="1"/>
</dbReference>
<dbReference type="RefSeq" id="XP_040726422.1">
    <property type="nucleotide sequence ID" value="XM_040868275.1"/>
</dbReference>
<dbReference type="InterPro" id="IPR050849">
    <property type="entry name" value="HAD-like_hydrolase_phosphatase"/>
</dbReference>
<dbReference type="OrthoDB" id="10014216at2759"/>
<keyword evidence="1" id="KW-0378">Hydrolase</keyword>
<dbReference type="GO" id="GO:0016791">
    <property type="term" value="F:phosphatase activity"/>
    <property type="evidence" value="ECO:0007669"/>
    <property type="project" value="InterPro"/>
</dbReference>
<dbReference type="Proteomes" id="UP000193685">
    <property type="component" value="Unassembled WGS sequence"/>
</dbReference>
<organism evidence="2 3">
    <name type="scientific">Protomyces lactucae-debilis</name>
    <dbReference type="NCBI Taxonomy" id="2754530"/>
    <lineage>
        <taxon>Eukaryota</taxon>
        <taxon>Fungi</taxon>
        <taxon>Dikarya</taxon>
        <taxon>Ascomycota</taxon>
        <taxon>Taphrinomycotina</taxon>
        <taxon>Taphrinomycetes</taxon>
        <taxon>Taphrinales</taxon>
        <taxon>Protomycetaceae</taxon>
        <taxon>Protomyces</taxon>
    </lineage>
</organism>
<dbReference type="Pfam" id="PF12710">
    <property type="entry name" value="HAD"/>
    <property type="match status" value="1"/>
</dbReference>
<dbReference type="PANTHER" id="PTHR28181">
    <property type="entry name" value="UPF0655 PROTEIN YCR015C"/>
    <property type="match status" value="1"/>
</dbReference>
<dbReference type="OMA" id="VPFHEFD"/>
<dbReference type="SUPFAM" id="SSF56784">
    <property type="entry name" value="HAD-like"/>
    <property type="match status" value="1"/>
</dbReference>
<dbReference type="GeneID" id="63784874"/>
<dbReference type="STRING" id="56484.A0A1Y2FM20"/>
<evidence type="ECO:0000313" key="2">
    <source>
        <dbReference type="EMBL" id="ORY84404.1"/>
    </source>
</evidence>
<dbReference type="InterPro" id="IPR036412">
    <property type="entry name" value="HAD-like_sf"/>
</dbReference>